<reference evidence="2 3" key="1">
    <citation type="submission" date="2018-06" db="EMBL/GenBank/DDBJ databases">
        <title>The Genome of Cuscuta australis (Dodder) Provides Insight into the Evolution of Plant Parasitism.</title>
        <authorList>
            <person name="Liu H."/>
        </authorList>
    </citation>
    <scope>NUCLEOTIDE SEQUENCE [LARGE SCALE GENOMIC DNA]</scope>
    <source>
        <strain evidence="3">cv. Yunnan</strain>
        <tissue evidence="2">Vines</tissue>
    </source>
</reference>
<feature type="compositionally biased region" description="Basic and acidic residues" evidence="1">
    <location>
        <begin position="115"/>
        <end position="126"/>
    </location>
</feature>
<dbReference type="GO" id="GO:0005730">
    <property type="term" value="C:nucleolus"/>
    <property type="evidence" value="ECO:0007669"/>
    <property type="project" value="TreeGrafter"/>
</dbReference>
<sequence>MRWHFSTASKMKQPRKKFEHSKTTAEDPNERIDFKSILKDIQFIGSPHMTWKEKKALENKKVVALGGKSPKKHRQPLSVAQVMMKKQKEREKKELEESLILRRFGINTGSSTGRDNQRRKPEDRVLKSSVGDFRNGVLNVRSLLQPSTSTAPVPHEKKFAPYKGGKKRHGGNKKKGKKGKRH</sequence>
<feature type="compositionally biased region" description="Basic and acidic residues" evidence="1">
    <location>
        <begin position="20"/>
        <end position="29"/>
    </location>
</feature>
<comment type="caution">
    <text evidence="2">The sequence shown here is derived from an EMBL/GenBank/DDBJ whole genome shotgun (WGS) entry which is preliminary data.</text>
</comment>
<gene>
    <name evidence="2" type="ORF">DM860_005777</name>
</gene>
<feature type="compositionally biased region" description="Polar residues" evidence="1">
    <location>
        <begin position="1"/>
        <end position="10"/>
    </location>
</feature>
<organism evidence="2 3">
    <name type="scientific">Cuscuta australis</name>
    <dbReference type="NCBI Taxonomy" id="267555"/>
    <lineage>
        <taxon>Eukaryota</taxon>
        <taxon>Viridiplantae</taxon>
        <taxon>Streptophyta</taxon>
        <taxon>Embryophyta</taxon>
        <taxon>Tracheophyta</taxon>
        <taxon>Spermatophyta</taxon>
        <taxon>Magnoliopsida</taxon>
        <taxon>eudicotyledons</taxon>
        <taxon>Gunneridae</taxon>
        <taxon>Pentapetalae</taxon>
        <taxon>asterids</taxon>
        <taxon>lamiids</taxon>
        <taxon>Solanales</taxon>
        <taxon>Convolvulaceae</taxon>
        <taxon>Cuscuteae</taxon>
        <taxon>Cuscuta</taxon>
        <taxon>Cuscuta subgen. Grammica</taxon>
        <taxon>Cuscuta sect. Cleistogrammica</taxon>
    </lineage>
</organism>
<dbReference type="AlphaFoldDB" id="A0A328DW89"/>
<evidence type="ECO:0000256" key="1">
    <source>
        <dbReference type="SAM" id="MobiDB-lite"/>
    </source>
</evidence>
<dbReference type="InterPro" id="IPR027973">
    <property type="entry name" value="FSAF1-like"/>
</dbReference>
<feature type="compositionally biased region" description="Basic residues" evidence="1">
    <location>
        <begin position="164"/>
        <end position="182"/>
    </location>
</feature>
<dbReference type="Proteomes" id="UP000249390">
    <property type="component" value="Unassembled WGS sequence"/>
</dbReference>
<proteinExistence type="predicted"/>
<accession>A0A328DW89</accession>
<dbReference type="GO" id="GO:0000462">
    <property type="term" value="P:maturation of SSU-rRNA from tricistronic rRNA transcript (SSU-rRNA, 5.8S rRNA, LSU-rRNA)"/>
    <property type="evidence" value="ECO:0007669"/>
    <property type="project" value="TreeGrafter"/>
</dbReference>
<keyword evidence="3" id="KW-1185">Reference proteome</keyword>
<dbReference type="EMBL" id="NQVE01000098">
    <property type="protein sequence ID" value="RAL48353.1"/>
    <property type="molecule type" value="Genomic_DNA"/>
</dbReference>
<feature type="compositionally biased region" description="Polar residues" evidence="1">
    <location>
        <begin position="142"/>
        <end position="151"/>
    </location>
</feature>
<feature type="region of interest" description="Disordered" evidence="1">
    <location>
        <begin position="65"/>
        <end position="182"/>
    </location>
</feature>
<dbReference type="InterPro" id="IPR053030">
    <property type="entry name" value="Ribosomal_biogenesis_FAF1-like"/>
</dbReference>
<dbReference type="Pfam" id="PF15375">
    <property type="entry name" value="FSAF1"/>
    <property type="match status" value="1"/>
</dbReference>
<protein>
    <submittedName>
        <fullName evidence="2">Uncharacterized protein</fullName>
    </submittedName>
</protein>
<feature type="region of interest" description="Disordered" evidence="1">
    <location>
        <begin position="1"/>
        <end position="29"/>
    </location>
</feature>
<evidence type="ECO:0000313" key="2">
    <source>
        <dbReference type="EMBL" id="RAL48353.1"/>
    </source>
</evidence>
<dbReference type="PANTHER" id="PTHR28096:SF1">
    <property type="entry name" value="PROTEIN FAF1"/>
    <property type="match status" value="1"/>
</dbReference>
<dbReference type="PANTHER" id="PTHR28096">
    <property type="entry name" value="PROTEIN FAF1"/>
    <property type="match status" value="1"/>
</dbReference>
<evidence type="ECO:0000313" key="3">
    <source>
        <dbReference type="Proteomes" id="UP000249390"/>
    </source>
</evidence>
<name>A0A328DW89_9ASTE</name>
<feature type="compositionally biased region" description="Basic and acidic residues" evidence="1">
    <location>
        <begin position="86"/>
        <end position="100"/>
    </location>
</feature>